<gene>
    <name evidence="2" type="ORF">G6F64_007224</name>
</gene>
<comment type="caution">
    <text evidence="2">The sequence shown here is derived from an EMBL/GenBank/DDBJ whole genome shotgun (WGS) entry which is preliminary data.</text>
</comment>
<evidence type="ECO:0000256" key="1">
    <source>
        <dbReference type="SAM" id="MobiDB-lite"/>
    </source>
</evidence>
<reference evidence="2" key="1">
    <citation type="journal article" date="2020" name="Microb. Genom.">
        <title>Genetic diversity of clinical and environmental Mucorales isolates obtained from an investigation of mucormycosis cases among solid organ transplant recipients.</title>
        <authorList>
            <person name="Nguyen M.H."/>
            <person name="Kaul D."/>
            <person name="Muto C."/>
            <person name="Cheng S.J."/>
            <person name="Richter R.A."/>
            <person name="Bruno V.M."/>
            <person name="Liu G."/>
            <person name="Beyhan S."/>
            <person name="Sundermann A.J."/>
            <person name="Mounaud S."/>
            <person name="Pasculle A.W."/>
            <person name="Nierman W.C."/>
            <person name="Driscoll E."/>
            <person name="Cumbie R."/>
            <person name="Clancy C.J."/>
            <person name="Dupont C.L."/>
        </authorList>
    </citation>
    <scope>NUCLEOTIDE SEQUENCE</scope>
    <source>
        <strain evidence="2">GL11</strain>
    </source>
</reference>
<organism evidence="2 3">
    <name type="scientific">Rhizopus oryzae</name>
    <name type="common">Mucormycosis agent</name>
    <name type="synonym">Rhizopus arrhizus var. delemar</name>
    <dbReference type="NCBI Taxonomy" id="64495"/>
    <lineage>
        <taxon>Eukaryota</taxon>
        <taxon>Fungi</taxon>
        <taxon>Fungi incertae sedis</taxon>
        <taxon>Mucoromycota</taxon>
        <taxon>Mucoromycotina</taxon>
        <taxon>Mucoromycetes</taxon>
        <taxon>Mucorales</taxon>
        <taxon>Mucorineae</taxon>
        <taxon>Rhizopodaceae</taxon>
        <taxon>Rhizopus</taxon>
    </lineage>
</organism>
<keyword evidence="3" id="KW-1185">Reference proteome</keyword>
<evidence type="ECO:0000313" key="3">
    <source>
        <dbReference type="Proteomes" id="UP000716291"/>
    </source>
</evidence>
<proteinExistence type="predicted"/>
<name>A0A9P6X765_RHIOR</name>
<dbReference type="Proteomes" id="UP000716291">
    <property type="component" value="Unassembled WGS sequence"/>
</dbReference>
<sequence>MSLIYGYEMDPIPGQMGQVISPPLLSTKITVSSTGNTTRWIFYGKRQEILDWIKQHQELTLENSLFASRGNDKVHTELVIDLQQLYDSEQGYYDYIKSFFVSIYDVERVKVEIRPRLESRDSMIPSLSRIIVASGTRLGDIMDDLEIEWFKPAESYIRQAVHLLNDDPTPSHVISAKPPTSIQVVGEHGQ</sequence>
<feature type="region of interest" description="Disordered" evidence="1">
    <location>
        <begin position="169"/>
        <end position="190"/>
    </location>
</feature>
<dbReference type="AlphaFoldDB" id="A0A9P6X765"/>
<accession>A0A9P6X765</accession>
<dbReference type="EMBL" id="JAANQT010001041">
    <property type="protein sequence ID" value="KAG1306915.1"/>
    <property type="molecule type" value="Genomic_DNA"/>
</dbReference>
<protein>
    <submittedName>
        <fullName evidence="2">Uncharacterized protein</fullName>
    </submittedName>
</protein>
<evidence type="ECO:0000313" key="2">
    <source>
        <dbReference type="EMBL" id="KAG1306915.1"/>
    </source>
</evidence>